<evidence type="ECO:0000256" key="7">
    <source>
        <dbReference type="SAM" id="MobiDB-lite"/>
    </source>
</evidence>
<feature type="transmembrane region" description="Helical" evidence="8">
    <location>
        <begin position="324"/>
        <end position="344"/>
    </location>
</feature>
<feature type="transmembrane region" description="Helical" evidence="8">
    <location>
        <begin position="144"/>
        <end position="168"/>
    </location>
</feature>
<feature type="transmembrane region" description="Helical" evidence="8">
    <location>
        <begin position="239"/>
        <end position="257"/>
    </location>
</feature>
<dbReference type="InterPro" id="IPR045018">
    <property type="entry name" value="Azg-like"/>
</dbReference>
<evidence type="ECO:0000256" key="6">
    <source>
        <dbReference type="ARBA" id="ARBA00023136"/>
    </source>
</evidence>
<evidence type="ECO:0000313" key="10">
    <source>
        <dbReference type="Proteomes" id="UP000235786"/>
    </source>
</evidence>
<dbReference type="STRING" id="1149755.A0A2J6R964"/>
<dbReference type="Pfam" id="PF00860">
    <property type="entry name" value="Xan_ur_permease"/>
    <property type="match status" value="1"/>
</dbReference>
<evidence type="ECO:0000256" key="1">
    <source>
        <dbReference type="ARBA" id="ARBA00004127"/>
    </source>
</evidence>
<evidence type="ECO:0000256" key="2">
    <source>
        <dbReference type="ARBA" id="ARBA00005697"/>
    </source>
</evidence>
<dbReference type="AlphaFoldDB" id="A0A2J6R964"/>
<dbReference type="InterPro" id="IPR006043">
    <property type="entry name" value="NCS2"/>
</dbReference>
<feature type="transmembrane region" description="Helical" evidence="8">
    <location>
        <begin position="364"/>
        <end position="389"/>
    </location>
</feature>
<dbReference type="Proteomes" id="UP000235786">
    <property type="component" value="Unassembled WGS sequence"/>
</dbReference>
<feature type="compositionally biased region" description="Basic and acidic residues" evidence="7">
    <location>
        <begin position="568"/>
        <end position="585"/>
    </location>
</feature>
<feature type="transmembrane region" description="Helical" evidence="8">
    <location>
        <begin position="401"/>
        <end position="422"/>
    </location>
</feature>
<dbReference type="GO" id="GO:0015853">
    <property type="term" value="P:adenine transport"/>
    <property type="evidence" value="ECO:0007669"/>
    <property type="project" value="TreeGrafter"/>
</dbReference>
<evidence type="ECO:0008006" key="11">
    <source>
        <dbReference type="Google" id="ProtNLM"/>
    </source>
</evidence>
<reference evidence="9 10" key="1">
    <citation type="submission" date="2016-04" db="EMBL/GenBank/DDBJ databases">
        <title>A degradative enzymes factory behind the ericoid mycorrhizal symbiosis.</title>
        <authorList>
            <consortium name="DOE Joint Genome Institute"/>
            <person name="Martino E."/>
            <person name="Morin E."/>
            <person name="Grelet G."/>
            <person name="Kuo A."/>
            <person name="Kohler A."/>
            <person name="Daghino S."/>
            <person name="Barry K."/>
            <person name="Choi C."/>
            <person name="Cichocki N."/>
            <person name="Clum A."/>
            <person name="Copeland A."/>
            <person name="Hainaut M."/>
            <person name="Haridas S."/>
            <person name="Labutti K."/>
            <person name="Lindquist E."/>
            <person name="Lipzen A."/>
            <person name="Khouja H.-R."/>
            <person name="Murat C."/>
            <person name="Ohm R."/>
            <person name="Olson A."/>
            <person name="Spatafora J."/>
            <person name="Veneault-Fourrey C."/>
            <person name="Henrissat B."/>
            <person name="Grigoriev I."/>
            <person name="Martin F."/>
            <person name="Perotto S."/>
        </authorList>
    </citation>
    <scope>NUCLEOTIDE SEQUENCE [LARGE SCALE GENOMIC DNA]</scope>
    <source>
        <strain evidence="9 10">F</strain>
    </source>
</reference>
<keyword evidence="10" id="KW-1185">Reference proteome</keyword>
<evidence type="ECO:0000256" key="3">
    <source>
        <dbReference type="ARBA" id="ARBA00022448"/>
    </source>
</evidence>
<keyword evidence="4 8" id="KW-0812">Transmembrane</keyword>
<keyword evidence="5 8" id="KW-1133">Transmembrane helix</keyword>
<feature type="region of interest" description="Disordered" evidence="7">
    <location>
        <begin position="537"/>
        <end position="585"/>
    </location>
</feature>
<dbReference type="EMBL" id="KZ613953">
    <property type="protein sequence ID" value="PMD35068.1"/>
    <property type="molecule type" value="Genomic_DNA"/>
</dbReference>
<evidence type="ECO:0000256" key="4">
    <source>
        <dbReference type="ARBA" id="ARBA00022692"/>
    </source>
</evidence>
<dbReference type="GO" id="GO:0015854">
    <property type="term" value="P:guanine transport"/>
    <property type="evidence" value="ECO:0007669"/>
    <property type="project" value="TreeGrafter"/>
</dbReference>
<sequence length="585" mass="62106">MVGFTRKINDAVAKSIVGRRFRLDGSGHAKSRENARFLTEIRAGFATFFAMAYIISVNATILTDSGGTCVCTDASDLTCADNLEYKLCLGVIHRDFITGTAAIAALTSFCMGLFANMPIALAPGMGLNAYFTYTVVGFGGSGPVSYQLALTAVFVEGFVFVGLSLLGLRQWLARVIPASIKLASGVGIGLYLTIIGLTYSAGIGAITGATSTPLELAGCLVEDIIDGVCPGSTKMRSPMMWLGIFCGGFVTAILLAYKVKGAIIAGILLVSILSWPRPTSVTYFPYTPVGNDNFDFFKKVVTFHGIQNTLAVQDWNLSGVSGQFGLAFITFLYVDILDCTGTLYSMAHFAGAIDEETQDFEGSAVAYLVDALGISIGSLFGLSPVTAFIESGAGISEGGKTGLTAMTTGLCFFISIFFAPIFASIPPWATGCTLIIVGSMMAKAAKDINWRYFGDALPAFITLAVMPFTYSIAYGLIAGIVSYMIINTTTWVLEVVSGGRIVVPDKEFKEPWTWKVKGGLLPAWVVRAGRGKKDFRHEDQIPAEVQRSESASTGGLSGVKVPGLRSGSDAEAKSEDEENGARKLD</sequence>
<accession>A0A2J6R964</accession>
<proteinExistence type="inferred from homology"/>
<gene>
    <name evidence="9" type="ORF">L207DRAFT_468002</name>
</gene>
<feature type="transmembrane region" description="Helical" evidence="8">
    <location>
        <begin position="457"/>
        <end position="486"/>
    </location>
</feature>
<feature type="transmembrane region" description="Helical" evidence="8">
    <location>
        <begin position="96"/>
        <end position="124"/>
    </location>
</feature>
<keyword evidence="6 8" id="KW-0472">Membrane</keyword>
<dbReference type="PANTHER" id="PTHR43337:SF1">
    <property type="entry name" value="XANTHINE_URACIL PERMEASE C887.17-RELATED"/>
    <property type="match status" value="1"/>
</dbReference>
<evidence type="ECO:0000256" key="5">
    <source>
        <dbReference type="ARBA" id="ARBA00022989"/>
    </source>
</evidence>
<dbReference type="OrthoDB" id="431212at2759"/>
<feature type="transmembrane region" description="Helical" evidence="8">
    <location>
        <begin position="180"/>
        <end position="206"/>
    </location>
</feature>
<dbReference type="GO" id="GO:0005345">
    <property type="term" value="F:purine nucleobase transmembrane transporter activity"/>
    <property type="evidence" value="ECO:0007669"/>
    <property type="project" value="TreeGrafter"/>
</dbReference>
<keyword evidence="3" id="KW-0813">Transport</keyword>
<protein>
    <recommendedName>
        <fullName evidence="11">Xanthine/uracil permease family protein-like protein</fullName>
    </recommendedName>
</protein>
<organism evidence="9 10">
    <name type="scientific">Hyaloscypha variabilis (strain UAMH 11265 / GT02V1 / F)</name>
    <name type="common">Meliniomyces variabilis</name>
    <dbReference type="NCBI Taxonomy" id="1149755"/>
    <lineage>
        <taxon>Eukaryota</taxon>
        <taxon>Fungi</taxon>
        <taxon>Dikarya</taxon>
        <taxon>Ascomycota</taxon>
        <taxon>Pezizomycotina</taxon>
        <taxon>Leotiomycetes</taxon>
        <taxon>Helotiales</taxon>
        <taxon>Hyaloscyphaceae</taxon>
        <taxon>Hyaloscypha</taxon>
        <taxon>Hyaloscypha variabilis</taxon>
    </lineage>
</organism>
<name>A0A2J6R964_HYAVF</name>
<dbReference type="PANTHER" id="PTHR43337">
    <property type="entry name" value="XANTHINE/URACIL PERMEASE C887.17-RELATED"/>
    <property type="match status" value="1"/>
</dbReference>
<comment type="similarity">
    <text evidence="2">Belongs to the nucleobase:cation symporter-2 (NCS2) (TC 2.A.40) family. Azg-like subfamily.</text>
</comment>
<dbReference type="GO" id="GO:0012505">
    <property type="term" value="C:endomembrane system"/>
    <property type="evidence" value="ECO:0007669"/>
    <property type="project" value="UniProtKB-SubCell"/>
</dbReference>
<evidence type="ECO:0000256" key="8">
    <source>
        <dbReference type="SAM" id="Phobius"/>
    </source>
</evidence>
<comment type="subcellular location">
    <subcellularLocation>
        <location evidence="1">Endomembrane system</location>
        <topology evidence="1">Multi-pass membrane protein</topology>
    </subcellularLocation>
</comment>
<evidence type="ECO:0000313" key="9">
    <source>
        <dbReference type="EMBL" id="PMD35068.1"/>
    </source>
</evidence>
<dbReference type="GO" id="GO:0005886">
    <property type="term" value="C:plasma membrane"/>
    <property type="evidence" value="ECO:0007669"/>
    <property type="project" value="TreeGrafter"/>
</dbReference>